<keyword evidence="3" id="KW-1185">Reference proteome</keyword>
<name>A0A372JPY9_9ACTN</name>
<feature type="transmembrane region" description="Helical" evidence="1">
    <location>
        <begin position="6"/>
        <end position="26"/>
    </location>
</feature>
<evidence type="ECO:0000313" key="2">
    <source>
        <dbReference type="EMBL" id="RFU42030.1"/>
    </source>
</evidence>
<sequence>MVIVLPFRLAWELLVLLGRGIGWLFVQFARYVLRPIGVALYYLLVKPLVWVWSALLLPPLRLLGAFLAWIGRGLWAGLSWIGRHILLPIAKGIAWVMNILVVVPLTLLWRYVLAPIGRGLAWIWKNALFPVLSAAWRAAGRVLYYTLVVPVKYLVVLPVRWVWANIARPIGRALRAVWDATFGPVFRWLNEVFSTPAR</sequence>
<accession>A0A372JPY9</accession>
<evidence type="ECO:0000256" key="1">
    <source>
        <dbReference type="SAM" id="Phobius"/>
    </source>
</evidence>
<evidence type="ECO:0000313" key="3">
    <source>
        <dbReference type="Proteomes" id="UP000261811"/>
    </source>
</evidence>
<keyword evidence="1" id="KW-0472">Membrane</keyword>
<feature type="transmembrane region" description="Helical" evidence="1">
    <location>
        <begin position="93"/>
        <end position="112"/>
    </location>
</feature>
<feature type="transmembrane region" description="Helical" evidence="1">
    <location>
        <begin position="142"/>
        <end position="163"/>
    </location>
</feature>
<keyword evidence="1" id="KW-0812">Transmembrane</keyword>
<reference evidence="2 3" key="1">
    <citation type="submission" date="2018-08" db="EMBL/GenBank/DDBJ databases">
        <title>Actinomadura jelena sp. nov., a novel Actinomycete isolated from soil in Chad.</title>
        <authorList>
            <person name="Shi L."/>
        </authorList>
    </citation>
    <scope>NUCLEOTIDE SEQUENCE [LARGE SCALE GENOMIC DNA]</scope>
    <source>
        <strain evidence="2 3">NEAU-G17</strain>
    </source>
</reference>
<dbReference type="AlphaFoldDB" id="A0A372JPY9"/>
<organism evidence="2 3">
    <name type="scientific">Actinomadura logoneensis</name>
    <dbReference type="NCBI Taxonomy" id="2293572"/>
    <lineage>
        <taxon>Bacteria</taxon>
        <taxon>Bacillati</taxon>
        <taxon>Actinomycetota</taxon>
        <taxon>Actinomycetes</taxon>
        <taxon>Streptosporangiales</taxon>
        <taxon>Thermomonosporaceae</taxon>
        <taxon>Actinomadura</taxon>
    </lineage>
</organism>
<dbReference type="Proteomes" id="UP000261811">
    <property type="component" value="Unassembled WGS sequence"/>
</dbReference>
<dbReference type="EMBL" id="QURH01000168">
    <property type="protein sequence ID" value="RFU42030.1"/>
    <property type="molecule type" value="Genomic_DNA"/>
</dbReference>
<protein>
    <submittedName>
        <fullName evidence="2">Uncharacterized protein</fullName>
    </submittedName>
</protein>
<keyword evidence="1" id="KW-1133">Transmembrane helix</keyword>
<gene>
    <name evidence="2" type="ORF">DZF91_08735</name>
</gene>
<proteinExistence type="predicted"/>
<comment type="caution">
    <text evidence="2">The sequence shown here is derived from an EMBL/GenBank/DDBJ whole genome shotgun (WGS) entry which is preliminary data.</text>
</comment>